<sequence length="146" mass="16957">MRHYEIVFMVHPDQSEQVPAMIERYTGMVTAENGVVHRLEDWGRRQMAYPINKIHKAHYVLMNIECSQNVLDELAHNFRFNDAIIRDLVIRRDGADTAPSPMKASEGREERRGPSEDRPRRSASSDRGDVDNDRDDEDEDDDSDEE</sequence>
<evidence type="ECO:0000256" key="3">
    <source>
        <dbReference type="ARBA" id="ARBA00022884"/>
    </source>
</evidence>
<dbReference type="PANTHER" id="PTHR21011:SF1">
    <property type="entry name" value="SMALL RIBOSOMAL SUBUNIT PROTEIN BS6M"/>
    <property type="match status" value="1"/>
</dbReference>
<dbReference type="HAMAP" id="MF_00360">
    <property type="entry name" value="Ribosomal_bS6"/>
    <property type="match status" value="1"/>
</dbReference>
<dbReference type="Proteomes" id="UP000298049">
    <property type="component" value="Chromosome"/>
</dbReference>
<proteinExistence type="inferred from homology"/>
<dbReference type="SUPFAM" id="SSF54995">
    <property type="entry name" value="Ribosomal protein S6"/>
    <property type="match status" value="1"/>
</dbReference>
<dbReference type="GO" id="GO:0070181">
    <property type="term" value="F:small ribosomal subunit rRNA binding"/>
    <property type="evidence" value="ECO:0007669"/>
    <property type="project" value="TreeGrafter"/>
</dbReference>
<dbReference type="CDD" id="cd00473">
    <property type="entry name" value="bS6"/>
    <property type="match status" value="1"/>
</dbReference>
<comment type="function">
    <text evidence="6 8">Binds together with bS18 to 16S ribosomal RNA.</text>
</comment>
<accession>A0A4P7XE81</accession>
<reference evidence="10 11" key="1">
    <citation type="submission" date="2018-07" db="EMBL/GenBank/DDBJ databases">
        <title>Marsedoiliclastica nanhaica gen. nov. sp. nov., a novel marine hydrocarbonoclastic bacterium isolated from an in-situ enriched hydrocarbon-degrading consortium in deep-sea sediment.</title>
        <authorList>
            <person name="Dong C."/>
            <person name="Ma T."/>
            <person name="Liu R."/>
            <person name="Shao Z."/>
        </authorList>
    </citation>
    <scope>NUCLEOTIDE SEQUENCE [LARGE SCALE GENOMIC DNA]</scope>
    <source>
        <strain evidence="11">soil36-7</strain>
    </source>
</reference>
<keyword evidence="2 8" id="KW-0699">rRNA-binding</keyword>
<dbReference type="KEGG" id="hmi:soil367_04185"/>
<dbReference type="GO" id="GO:0006412">
    <property type="term" value="P:translation"/>
    <property type="evidence" value="ECO:0007669"/>
    <property type="project" value="UniProtKB-UniRule"/>
</dbReference>
<dbReference type="Pfam" id="PF01250">
    <property type="entry name" value="Ribosomal_S6"/>
    <property type="match status" value="1"/>
</dbReference>
<dbReference type="NCBIfam" id="TIGR00166">
    <property type="entry name" value="S6"/>
    <property type="match status" value="1"/>
</dbReference>
<evidence type="ECO:0000256" key="4">
    <source>
        <dbReference type="ARBA" id="ARBA00022980"/>
    </source>
</evidence>
<name>A0A4P7XE81_9ALTE</name>
<dbReference type="EMBL" id="CP031093">
    <property type="protein sequence ID" value="QCF25191.1"/>
    <property type="molecule type" value="Genomic_DNA"/>
</dbReference>
<evidence type="ECO:0000313" key="10">
    <source>
        <dbReference type="EMBL" id="QCF25191.1"/>
    </source>
</evidence>
<protein>
    <recommendedName>
        <fullName evidence="7 8">Small ribosomal subunit protein bS6</fullName>
    </recommendedName>
</protein>
<gene>
    <name evidence="8" type="primary">rpsF</name>
    <name evidence="10" type="ORF">soil367_04185</name>
</gene>
<evidence type="ECO:0000256" key="6">
    <source>
        <dbReference type="ARBA" id="ARBA00035104"/>
    </source>
</evidence>
<evidence type="ECO:0000256" key="5">
    <source>
        <dbReference type="ARBA" id="ARBA00023274"/>
    </source>
</evidence>
<evidence type="ECO:0000256" key="7">
    <source>
        <dbReference type="ARBA" id="ARBA00035294"/>
    </source>
</evidence>
<evidence type="ECO:0000256" key="2">
    <source>
        <dbReference type="ARBA" id="ARBA00022730"/>
    </source>
</evidence>
<comment type="similarity">
    <text evidence="1 8">Belongs to the bacterial ribosomal protein bS6 family.</text>
</comment>
<dbReference type="GO" id="GO:0022627">
    <property type="term" value="C:cytosolic small ribosomal subunit"/>
    <property type="evidence" value="ECO:0007669"/>
    <property type="project" value="TreeGrafter"/>
</dbReference>
<dbReference type="OrthoDB" id="9812702at2"/>
<keyword evidence="4 8" id="KW-0689">Ribosomal protein</keyword>
<evidence type="ECO:0000256" key="1">
    <source>
        <dbReference type="ARBA" id="ARBA00009512"/>
    </source>
</evidence>
<dbReference type="Gene3D" id="3.30.70.60">
    <property type="match status" value="1"/>
</dbReference>
<feature type="compositionally biased region" description="Acidic residues" evidence="9">
    <location>
        <begin position="132"/>
        <end position="146"/>
    </location>
</feature>
<dbReference type="AlphaFoldDB" id="A0A4P7XE81"/>
<dbReference type="InterPro" id="IPR000529">
    <property type="entry name" value="Ribosomal_bS6"/>
</dbReference>
<keyword evidence="3 8" id="KW-0694">RNA-binding</keyword>
<organism evidence="10 11">
    <name type="scientific">Hydrocarboniclastica marina</name>
    <dbReference type="NCBI Taxonomy" id="2259620"/>
    <lineage>
        <taxon>Bacteria</taxon>
        <taxon>Pseudomonadati</taxon>
        <taxon>Pseudomonadota</taxon>
        <taxon>Gammaproteobacteria</taxon>
        <taxon>Alteromonadales</taxon>
        <taxon>Alteromonadaceae</taxon>
        <taxon>Hydrocarboniclastica</taxon>
    </lineage>
</organism>
<feature type="compositionally biased region" description="Basic and acidic residues" evidence="9">
    <location>
        <begin position="105"/>
        <end position="131"/>
    </location>
</feature>
<dbReference type="RefSeq" id="WP_136547190.1">
    <property type="nucleotide sequence ID" value="NZ_CP031093.1"/>
</dbReference>
<dbReference type="InterPro" id="IPR020814">
    <property type="entry name" value="Ribosomal_S6_plastid/chlpt"/>
</dbReference>
<keyword evidence="11" id="KW-1185">Reference proteome</keyword>
<evidence type="ECO:0000313" key="11">
    <source>
        <dbReference type="Proteomes" id="UP000298049"/>
    </source>
</evidence>
<dbReference type="GO" id="GO:0003735">
    <property type="term" value="F:structural constituent of ribosome"/>
    <property type="evidence" value="ECO:0007669"/>
    <property type="project" value="InterPro"/>
</dbReference>
<feature type="region of interest" description="Disordered" evidence="9">
    <location>
        <begin position="91"/>
        <end position="146"/>
    </location>
</feature>
<keyword evidence="5 8" id="KW-0687">Ribonucleoprotein</keyword>
<dbReference type="InterPro" id="IPR035980">
    <property type="entry name" value="Ribosomal_bS6_sf"/>
</dbReference>
<dbReference type="PANTHER" id="PTHR21011">
    <property type="entry name" value="MITOCHONDRIAL 28S RIBOSOMAL PROTEIN S6"/>
    <property type="match status" value="1"/>
</dbReference>
<evidence type="ECO:0000256" key="8">
    <source>
        <dbReference type="HAMAP-Rule" id="MF_00360"/>
    </source>
</evidence>
<evidence type="ECO:0000256" key="9">
    <source>
        <dbReference type="SAM" id="MobiDB-lite"/>
    </source>
</evidence>
<dbReference type="InterPro" id="IPR014717">
    <property type="entry name" value="Transl_elong_EF1B/ribsomal_bS6"/>
</dbReference>
<dbReference type="FunFam" id="3.30.70.60:FF:000003">
    <property type="entry name" value="30S ribosomal protein S6"/>
    <property type="match status" value="1"/>
</dbReference>